<dbReference type="VEuPathDB" id="TrichDB:TVAGG3_0375320"/>
<name>A2FEP8_TRIV3</name>
<dbReference type="RefSeq" id="XP_001309558.1">
    <property type="nucleotide sequence ID" value="XM_001309557.1"/>
</dbReference>
<feature type="compositionally biased region" description="Polar residues" evidence="1">
    <location>
        <begin position="1"/>
        <end position="16"/>
    </location>
</feature>
<gene>
    <name evidence="2" type="ORF">TVAG_149030</name>
</gene>
<reference evidence="2" key="2">
    <citation type="journal article" date="2007" name="Science">
        <title>Draft genome sequence of the sexually transmitted pathogen Trichomonas vaginalis.</title>
        <authorList>
            <person name="Carlton J.M."/>
            <person name="Hirt R.P."/>
            <person name="Silva J.C."/>
            <person name="Delcher A.L."/>
            <person name="Schatz M."/>
            <person name="Zhao Q."/>
            <person name="Wortman J.R."/>
            <person name="Bidwell S.L."/>
            <person name="Alsmark U.C.M."/>
            <person name="Besteiro S."/>
            <person name="Sicheritz-Ponten T."/>
            <person name="Noel C.J."/>
            <person name="Dacks J.B."/>
            <person name="Foster P.G."/>
            <person name="Simillion C."/>
            <person name="Van de Peer Y."/>
            <person name="Miranda-Saavedra D."/>
            <person name="Barton G.J."/>
            <person name="Westrop G.D."/>
            <person name="Mueller S."/>
            <person name="Dessi D."/>
            <person name="Fiori P.L."/>
            <person name="Ren Q."/>
            <person name="Paulsen I."/>
            <person name="Zhang H."/>
            <person name="Bastida-Corcuera F.D."/>
            <person name="Simoes-Barbosa A."/>
            <person name="Brown M.T."/>
            <person name="Hayes R.D."/>
            <person name="Mukherjee M."/>
            <person name="Okumura C.Y."/>
            <person name="Schneider R."/>
            <person name="Smith A.J."/>
            <person name="Vanacova S."/>
            <person name="Villalvazo M."/>
            <person name="Haas B.J."/>
            <person name="Pertea M."/>
            <person name="Feldblyum T.V."/>
            <person name="Utterback T.R."/>
            <person name="Shu C.L."/>
            <person name="Osoegawa K."/>
            <person name="de Jong P.J."/>
            <person name="Hrdy I."/>
            <person name="Horvathova L."/>
            <person name="Zubacova Z."/>
            <person name="Dolezal P."/>
            <person name="Malik S.B."/>
            <person name="Logsdon J.M. Jr."/>
            <person name="Henze K."/>
            <person name="Gupta A."/>
            <person name="Wang C.C."/>
            <person name="Dunne R.L."/>
            <person name="Upcroft J.A."/>
            <person name="Upcroft P."/>
            <person name="White O."/>
            <person name="Salzberg S.L."/>
            <person name="Tang P."/>
            <person name="Chiu C.-H."/>
            <person name="Lee Y.-S."/>
            <person name="Embley T.M."/>
            <person name="Coombs G.H."/>
            <person name="Mottram J.C."/>
            <person name="Tachezy J."/>
            <person name="Fraser-Liggett C.M."/>
            <person name="Johnson P.J."/>
        </authorList>
    </citation>
    <scope>NUCLEOTIDE SEQUENCE [LARGE SCALE GENOMIC DNA]</scope>
    <source>
        <strain evidence="2">G3</strain>
    </source>
</reference>
<dbReference type="Proteomes" id="UP000001542">
    <property type="component" value="Unassembled WGS sequence"/>
</dbReference>
<evidence type="ECO:0000256" key="1">
    <source>
        <dbReference type="SAM" id="MobiDB-lite"/>
    </source>
</evidence>
<dbReference type="SMR" id="A2FEP8"/>
<dbReference type="EMBL" id="DS113750">
    <property type="protein sequence ID" value="EAX96628.1"/>
    <property type="molecule type" value="Genomic_DNA"/>
</dbReference>
<keyword evidence="3" id="KW-1185">Reference proteome</keyword>
<sequence>MWSISSNIQWKTQTQPAAKEGVTTRKPLQNITNRNNTYTPPEKMYLAVKPQERPAVRFNFKQDDNPIEEDIPFMMDQDQIINNDDIDDIVW</sequence>
<feature type="region of interest" description="Disordered" evidence="1">
    <location>
        <begin position="1"/>
        <end position="40"/>
    </location>
</feature>
<accession>A2FEP8</accession>
<feature type="compositionally biased region" description="Polar residues" evidence="1">
    <location>
        <begin position="26"/>
        <end position="39"/>
    </location>
</feature>
<dbReference type="VEuPathDB" id="TrichDB:TVAG_149030"/>
<reference evidence="2" key="1">
    <citation type="submission" date="2006-10" db="EMBL/GenBank/DDBJ databases">
        <authorList>
            <person name="Amadeo P."/>
            <person name="Zhao Q."/>
            <person name="Wortman J."/>
            <person name="Fraser-Liggett C."/>
            <person name="Carlton J."/>
        </authorList>
    </citation>
    <scope>NUCLEOTIDE SEQUENCE</scope>
    <source>
        <strain evidence="2">G3</strain>
    </source>
</reference>
<evidence type="ECO:0000313" key="2">
    <source>
        <dbReference type="EMBL" id="EAX96628.1"/>
    </source>
</evidence>
<dbReference type="AlphaFoldDB" id="A2FEP8"/>
<dbReference type="InParanoid" id="A2FEP8"/>
<evidence type="ECO:0000313" key="3">
    <source>
        <dbReference type="Proteomes" id="UP000001542"/>
    </source>
</evidence>
<dbReference type="KEGG" id="tva:4754401"/>
<protein>
    <submittedName>
        <fullName evidence="2">Uncharacterized protein</fullName>
    </submittedName>
</protein>
<organism evidence="2 3">
    <name type="scientific">Trichomonas vaginalis (strain ATCC PRA-98 / G3)</name>
    <dbReference type="NCBI Taxonomy" id="412133"/>
    <lineage>
        <taxon>Eukaryota</taxon>
        <taxon>Metamonada</taxon>
        <taxon>Parabasalia</taxon>
        <taxon>Trichomonadida</taxon>
        <taxon>Trichomonadidae</taxon>
        <taxon>Trichomonas</taxon>
    </lineage>
</organism>
<proteinExistence type="predicted"/>